<sequence length="142" mass="14519">MCMMLDKNQPTDDPGHWPGDVQKVGQEAGQGAGLRTGQGSRSGVEGLDGVLGQHEAISWEGHGASHGAGQEAGSGAGQEAGHGASHGAREGARQDAGRGAGLGAVGLDRALGQYETNYNQIPISRDDAVQRINRVLDVILAT</sequence>
<accession>A0A978VK86</accession>
<dbReference type="EMBL" id="JAEACU010000004">
    <property type="protein sequence ID" value="KAH7533505.1"/>
    <property type="molecule type" value="Genomic_DNA"/>
</dbReference>
<dbReference type="AlphaFoldDB" id="A0A978VK86"/>
<gene>
    <name evidence="2" type="ORF">FEM48_Zijuj04G0138100</name>
</gene>
<comment type="caution">
    <text evidence="2">The sequence shown here is derived from an EMBL/GenBank/DDBJ whole genome shotgun (WGS) entry which is preliminary data.</text>
</comment>
<evidence type="ECO:0000256" key="1">
    <source>
        <dbReference type="SAM" id="MobiDB-lite"/>
    </source>
</evidence>
<organism evidence="2 3">
    <name type="scientific">Ziziphus jujuba var. spinosa</name>
    <dbReference type="NCBI Taxonomy" id="714518"/>
    <lineage>
        <taxon>Eukaryota</taxon>
        <taxon>Viridiplantae</taxon>
        <taxon>Streptophyta</taxon>
        <taxon>Embryophyta</taxon>
        <taxon>Tracheophyta</taxon>
        <taxon>Spermatophyta</taxon>
        <taxon>Magnoliopsida</taxon>
        <taxon>eudicotyledons</taxon>
        <taxon>Gunneridae</taxon>
        <taxon>Pentapetalae</taxon>
        <taxon>rosids</taxon>
        <taxon>fabids</taxon>
        <taxon>Rosales</taxon>
        <taxon>Rhamnaceae</taxon>
        <taxon>Paliureae</taxon>
        <taxon>Ziziphus</taxon>
    </lineage>
</organism>
<evidence type="ECO:0000313" key="2">
    <source>
        <dbReference type="EMBL" id="KAH7533505.1"/>
    </source>
</evidence>
<name>A0A978VK86_ZIZJJ</name>
<feature type="compositionally biased region" description="Basic and acidic residues" evidence="1">
    <location>
        <begin position="87"/>
        <end position="96"/>
    </location>
</feature>
<feature type="compositionally biased region" description="Gly residues" evidence="1">
    <location>
        <begin position="64"/>
        <end position="80"/>
    </location>
</feature>
<protein>
    <submittedName>
        <fullName evidence="2">Uncharacterized protein</fullName>
    </submittedName>
</protein>
<evidence type="ECO:0000313" key="3">
    <source>
        <dbReference type="Proteomes" id="UP000813462"/>
    </source>
</evidence>
<proteinExistence type="predicted"/>
<reference evidence="2" key="1">
    <citation type="journal article" date="2021" name="Front. Plant Sci.">
        <title>Chromosome-Scale Genome Assembly for Chinese Sour Jujube and Insights Into Its Genome Evolution and Domestication Signature.</title>
        <authorList>
            <person name="Shen L.-Y."/>
            <person name="Luo H."/>
            <person name="Wang X.-L."/>
            <person name="Wang X.-M."/>
            <person name="Qiu X.-J."/>
            <person name="Liu H."/>
            <person name="Zhou S.-S."/>
            <person name="Jia K.-H."/>
            <person name="Nie S."/>
            <person name="Bao Y.-T."/>
            <person name="Zhang R.-G."/>
            <person name="Yun Q.-Z."/>
            <person name="Chai Y.-H."/>
            <person name="Lu J.-Y."/>
            <person name="Li Y."/>
            <person name="Zhao S.-W."/>
            <person name="Mao J.-F."/>
            <person name="Jia S.-G."/>
            <person name="Mao Y.-M."/>
        </authorList>
    </citation>
    <scope>NUCLEOTIDE SEQUENCE</scope>
    <source>
        <strain evidence="2">AT0</strain>
        <tissue evidence="2">Leaf</tissue>
    </source>
</reference>
<dbReference type="Proteomes" id="UP000813462">
    <property type="component" value="Unassembled WGS sequence"/>
</dbReference>
<feature type="region of interest" description="Disordered" evidence="1">
    <location>
        <begin position="1"/>
        <end position="100"/>
    </location>
</feature>